<dbReference type="SUPFAM" id="SSF53822">
    <property type="entry name" value="Periplasmic binding protein-like I"/>
    <property type="match status" value="1"/>
</dbReference>
<reference evidence="5 6" key="1">
    <citation type="submission" date="2019-09" db="EMBL/GenBank/DDBJ databases">
        <authorList>
            <person name="Leyn A S."/>
        </authorList>
    </citation>
    <scope>NUCLEOTIDE SEQUENCE [LARGE SCALE GENOMIC DNA]</scope>
    <source>
        <strain evidence="5">AA231_1</strain>
    </source>
</reference>
<dbReference type="InterPro" id="IPR046335">
    <property type="entry name" value="LacI/GalR-like_sensor"/>
</dbReference>
<keyword evidence="6" id="KW-1185">Reference proteome</keyword>
<dbReference type="EMBL" id="CABVGP010000001">
    <property type="protein sequence ID" value="VVJ18787.1"/>
    <property type="molecule type" value="Genomic_DNA"/>
</dbReference>
<evidence type="ECO:0000313" key="6">
    <source>
        <dbReference type="Proteomes" id="UP000399805"/>
    </source>
</evidence>
<accession>A0A6I8LSA0</accession>
<dbReference type="Pfam" id="PF13377">
    <property type="entry name" value="Peripla_BP_3"/>
    <property type="match status" value="1"/>
</dbReference>
<keyword evidence="1" id="KW-0805">Transcription regulation</keyword>
<dbReference type="GO" id="GO:0003700">
    <property type="term" value="F:DNA-binding transcription factor activity"/>
    <property type="evidence" value="ECO:0007669"/>
    <property type="project" value="TreeGrafter"/>
</dbReference>
<keyword evidence="3" id="KW-0804">Transcription</keyword>
<dbReference type="Gene3D" id="3.40.50.2300">
    <property type="match status" value="2"/>
</dbReference>
<dbReference type="Proteomes" id="UP000399805">
    <property type="component" value="Unassembled WGS sequence"/>
</dbReference>
<protein>
    <submittedName>
        <fullName evidence="5">Transcriptional regulator</fullName>
    </submittedName>
</protein>
<dbReference type="CDD" id="cd01574">
    <property type="entry name" value="PBP1_LacI"/>
    <property type="match status" value="1"/>
</dbReference>
<gene>
    <name evidence="5" type="ORF">AA23TX_03808</name>
</gene>
<dbReference type="GO" id="GO:0000976">
    <property type="term" value="F:transcription cis-regulatory region binding"/>
    <property type="evidence" value="ECO:0007669"/>
    <property type="project" value="TreeGrafter"/>
</dbReference>
<keyword evidence="2" id="KW-0238">DNA-binding</keyword>
<evidence type="ECO:0000259" key="4">
    <source>
        <dbReference type="Pfam" id="PF13377"/>
    </source>
</evidence>
<proteinExistence type="predicted"/>
<organism evidence="5 6">
    <name type="scientific">Amycolatopsis camponoti</name>
    <dbReference type="NCBI Taxonomy" id="2606593"/>
    <lineage>
        <taxon>Bacteria</taxon>
        <taxon>Bacillati</taxon>
        <taxon>Actinomycetota</taxon>
        <taxon>Actinomycetes</taxon>
        <taxon>Pseudonocardiales</taxon>
        <taxon>Pseudonocardiaceae</taxon>
        <taxon>Amycolatopsis</taxon>
    </lineage>
</organism>
<sequence>MIVNIGAMTEDDAGPRGPFGTRSRGTLGVIATGAAASGPALNGLRAAAREHGYVLVVFGVPGRGRAALPAAVAGLLLQGVSGIVVLDPHLAAELPLVDGVPLVPAASADQSAGARRATEHLLELGHPTVWHLGGPEDGPIARARERGWRETLENHGAEVPPVVRGDWSARSGYRAGQSLAAEPGVGAVFSANDHMALGLLSAFTEAGMRVPRDAHVVGFDDVPEAAYFEPPLTTVRQDFVAAGRQTVAALAARIDGVATPVREAVEAELVVRESSRCLRAG</sequence>
<feature type="domain" description="Transcriptional regulator LacI/GalR-like sensor" evidence="4">
    <location>
        <begin position="118"/>
        <end position="275"/>
    </location>
</feature>
<dbReference type="InterPro" id="IPR028082">
    <property type="entry name" value="Peripla_BP_I"/>
</dbReference>
<evidence type="ECO:0000256" key="2">
    <source>
        <dbReference type="ARBA" id="ARBA00023125"/>
    </source>
</evidence>
<dbReference type="PANTHER" id="PTHR30146">
    <property type="entry name" value="LACI-RELATED TRANSCRIPTIONAL REPRESSOR"/>
    <property type="match status" value="1"/>
</dbReference>
<name>A0A6I8LSA0_9PSEU</name>
<dbReference type="AlphaFoldDB" id="A0A6I8LSA0"/>
<evidence type="ECO:0000313" key="5">
    <source>
        <dbReference type="EMBL" id="VVJ18787.1"/>
    </source>
</evidence>
<evidence type="ECO:0000256" key="3">
    <source>
        <dbReference type="ARBA" id="ARBA00023163"/>
    </source>
</evidence>
<dbReference type="PANTHER" id="PTHR30146:SF153">
    <property type="entry name" value="LACTOSE OPERON REPRESSOR"/>
    <property type="match status" value="1"/>
</dbReference>
<evidence type="ECO:0000256" key="1">
    <source>
        <dbReference type="ARBA" id="ARBA00023015"/>
    </source>
</evidence>